<sequence>MDILNDFELPDEQSQFTALPKDISIDMVGQYPIVILSDNIPVGFFVLHATERVKEYSNNPKLFQLLNLF</sequence>
<name>A0ABT4EVY4_9BACI</name>
<dbReference type="EMBL" id="JAMDLZ010000057">
    <property type="protein sequence ID" value="MCY9549838.1"/>
    <property type="molecule type" value="Genomic_DNA"/>
</dbReference>
<protein>
    <recommendedName>
        <fullName evidence="3">GNAT family N-acetyltransferase</fullName>
    </recommendedName>
</protein>
<evidence type="ECO:0008006" key="3">
    <source>
        <dbReference type="Google" id="ProtNLM"/>
    </source>
</evidence>
<reference evidence="1 2" key="1">
    <citation type="submission" date="2022-05" db="EMBL/GenBank/DDBJ databases">
        <title>Genome Sequencing of Bee-Associated Microbes.</title>
        <authorList>
            <person name="Dunlap C."/>
        </authorList>
    </citation>
    <scope>NUCLEOTIDE SEQUENCE [LARGE SCALE GENOMIC DNA]</scope>
    <source>
        <strain evidence="1 2">NRRL BD-083</strain>
    </source>
</reference>
<evidence type="ECO:0000313" key="1">
    <source>
        <dbReference type="EMBL" id="MCY9549838.1"/>
    </source>
</evidence>
<proteinExistence type="predicted"/>
<dbReference type="Proteomes" id="UP001527052">
    <property type="component" value="Unassembled WGS sequence"/>
</dbReference>
<gene>
    <name evidence="1" type="ORF">M5W82_23465</name>
</gene>
<comment type="caution">
    <text evidence="1">The sequence shown here is derived from an EMBL/GenBank/DDBJ whole genome shotgun (WGS) entry which is preliminary data.</text>
</comment>
<keyword evidence="2" id="KW-1185">Reference proteome</keyword>
<dbReference type="RefSeq" id="WP_268639734.1">
    <property type="nucleotide sequence ID" value="NZ_JAMDLZ010000057.1"/>
</dbReference>
<evidence type="ECO:0000313" key="2">
    <source>
        <dbReference type="Proteomes" id="UP001527052"/>
    </source>
</evidence>
<accession>A0ABT4EVY4</accession>
<organism evidence="1 2">
    <name type="scientific">Lysinibacillus xylanilyticus</name>
    <dbReference type="NCBI Taxonomy" id="582475"/>
    <lineage>
        <taxon>Bacteria</taxon>
        <taxon>Bacillati</taxon>
        <taxon>Bacillota</taxon>
        <taxon>Bacilli</taxon>
        <taxon>Bacillales</taxon>
        <taxon>Bacillaceae</taxon>
        <taxon>Lysinibacillus</taxon>
    </lineage>
</organism>